<reference evidence="3 4" key="1">
    <citation type="submission" date="2016-10" db="EMBL/GenBank/DDBJ databases">
        <authorList>
            <person name="de Groot N.N."/>
        </authorList>
    </citation>
    <scope>NUCLEOTIDE SEQUENCE [LARGE SCALE GENOMIC DNA]</scope>
    <source>
        <strain evidence="3 4">L 420-91</strain>
    </source>
</reference>
<dbReference type="Proteomes" id="UP000198956">
    <property type="component" value="Unassembled WGS sequence"/>
</dbReference>
<organism evidence="3 4">
    <name type="scientific">Aneurinibacillus thermoaerophilus</name>
    <dbReference type="NCBI Taxonomy" id="143495"/>
    <lineage>
        <taxon>Bacteria</taxon>
        <taxon>Bacillati</taxon>
        <taxon>Bacillota</taxon>
        <taxon>Bacilli</taxon>
        <taxon>Bacillales</taxon>
        <taxon>Paenibacillaceae</taxon>
        <taxon>Aneurinibacillus group</taxon>
        <taxon>Aneurinibacillus</taxon>
    </lineage>
</organism>
<keyword evidence="5" id="KW-1185">Reference proteome</keyword>
<evidence type="ECO:0000313" key="3">
    <source>
        <dbReference type="EMBL" id="SDH09431.1"/>
    </source>
</evidence>
<protein>
    <submittedName>
        <fullName evidence="2">Helix-turn-helix transcriptional regulator</fullName>
    </submittedName>
    <submittedName>
        <fullName evidence="3">Poly-beta-hydroxybutyrate-responsive repressor</fullName>
    </submittedName>
</protein>
<dbReference type="Pfam" id="PF03551">
    <property type="entry name" value="PadR"/>
    <property type="match status" value="1"/>
</dbReference>
<dbReference type="EMBL" id="CP080764">
    <property type="protein sequence ID" value="QYY41812.1"/>
    <property type="molecule type" value="Genomic_DNA"/>
</dbReference>
<gene>
    <name evidence="2" type="ORF">K3F53_12945</name>
    <name evidence="3" type="ORF">SAMN04489735_101137</name>
</gene>
<dbReference type="GeneID" id="97142283"/>
<name>A0A1G7ZKY3_ANETH</name>
<dbReference type="InterPro" id="IPR005149">
    <property type="entry name" value="Tscrpt_reg_PadR_N"/>
</dbReference>
<reference evidence="2 5" key="2">
    <citation type="submission" date="2021-08" db="EMBL/GenBank/DDBJ databases">
        <title>Complete genome sequence of the strain Aneurinibacillus thermoaerophilus CCM 8960.</title>
        <authorList>
            <person name="Musilova J."/>
            <person name="Kourilova X."/>
            <person name="Pernicova I."/>
            <person name="Bezdicek M."/>
            <person name="Lengerova M."/>
            <person name="Obruca S."/>
            <person name="Sedlar K."/>
        </authorList>
    </citation>
    <scope>NUCLEOTIDE SEQUENCE [LARGE SCALE GENOMIC DNA]</scope>
    <source>
        <strain evidence="2 5">CCM 8960</strain>
    </source>
</reference>
<dbReference type="AlphaFoldDB" id="A0A1G7ZKY3"/>
<dbReference type="RefSeq" id="WP_057898172.1">
    <property type="nucleotide sequence ID" value="NZ_CP080764.1"/>
</dbReference>
<dbReference type="Gene3D" id="1.10.10.10">
    <property type="entry name" value="Winged helix-like DNA-binding domain superfamily/Winged helix DNA-binding domain"/>
    <property type="match status" value="1"/>
</dbReference>
<dbReference type="PANTHER" id="PTHR33169:SF14">
    <property type="entry name" value="TRANSCRIPTIONAL REGULATOR RV3488"/>
    <property type="match status" value="1"/>
</dbReference>
<evidence type="ECO:0000313" key="5">
    <source>
        <dbReference type="Proteomes" id="UP000826616"/>
    </source>
</evidence>
<dbReference type="InterPro" id="IPR036388">
    <property type="entry name" value="WH-like_DNA-bd_sf"/>
</dbReference>
<dbReference type="InterPro" id="IPR036390">
    <property type="entry name" value="WH_DNA-bd_sf"/>
</dbReference>
<dbReference type="OrthoDB" id="9808017at2"/>
<evidence type="ECO:0000313" key="2">
    <source>
        <dbReference type="EMBL" id="QYY41812.1"/>
    </source>
</evidence>
<dbReference type="InterPro" id="IPR052509">
    <property type="entry name" value="Metal_resp_DNA-bind_regulator"/>
</dbReference>
<accession>A0A1G7ZKY3</accession>
<proteinExistence type="predicted"/>
<dbReference type="EMBL" id="FNDE01000011">
    <property type="protein sequence ID" value="SDH09431.1"/>
    <property type="molecule type" value="Genomic_DNA"/>
</dbReference>
<evidence type="ECO:0000313" key="4">
    <source>
        <dbReference type="Proteomes" id="UP000198956"/>
    </source>
</evidence>
<dbReference type="SUPFAM" id="SSF46785">
    <property type="entry name" value="Winged helix' DNA-binding domain"/>
    <property type="match status" value="1"/>
</dbReference>
<evidence type="ECO:0000259" key="1">
    <source>
        <dbReference type="Pfam" id="PF03551"/>
    </source>
</evidence>
<dbReference type="Proteomes" id="UP000826616">
    <property type="component" value="Chromosome"/>
</dbReference>
<dbReference type="PANTHER" id="PTHR33169">
    <property type="entry name" value="PADR-FAMILY TRANSCRIPTIONAL REGULATOR"/>
    <property type="match status" value="1"/>
</dbReference>
<sequence length="132" mass="15443">MGNSKNEHSKDKVYVCSASAPKNLLIPCVLLLLRRMSNYGYQIVHDLVEFGFSSIDPGYVYRILRQLESEKFVQSRWEVSSGGPPKRMYSITDVGNEYLDTWSQALEKYQYTLKRFFSMYERLLFSSTENKK</sequence>
<feature type="domain" description="Transcription regulator PadR N-terminal" evidence="1">
    <location>
        <begin position="29"/>
        <end position="100"/>
    </location>
</feature>